<dbReference type="Gene3D" id="3.10.20.30">
    <property type="match status" value="1"/>
</dbReference>
<evidence type="ECO:0000313" key="3">
    <source>
        <dbReference type="EMBL" id="CAB4765478.1"/>
    </source>
</evidence>
<dbReference type="PANTHER" id="PTHR33359:SF1">
    <property type="entry name" value="MOLYBDOPTERIN SYNTHASE SULFUR CARRIER SUBUNIT"/>
    <property type="match status" value="1"/>
</dbReference>
<dbReference type="InterPro" id="IPR010038">
    <property type="entry name" value="MoaD_arc-typ"/>
</dbReference>
<dbReference type="InterPro" id="IPR003749">
    <property type="entry name" value="ThiS/MoaD-like"/>
</dbReference>
<evidence type="ECO:0000256" key="2">
    <source>
        <dbReference type="SAM" id="MobiDB-lite"/>
    </source>
</evidence>
<proteinExistence type="predicted"/>
<dbReference type="GO" id="GO:0000166">
    <property type="term" value="F:nucleotide binding"/>
    <property type="evidence" value="ECO:0007669"/>
    <property type="project" value="UniProtKB-KW"/>
</dbReference>
<dbReference type="GO" id="GO:0006777">
    <property type="term" value="P:Mo-molybdopterin cofactor biosynthetic process"/>
    <property type="evidence" value="ECO:0007669"/>
    <property type="project" value="InterPro"/>
</dbReference>
<keyword evidence="1" id="KW-0547">Nucleotide-binding</keyword>
<dbReference type="PANTHER" id="PTHR33359">
    <property type="entry name" value="MOLYBDOPTERIN SYNTHASE SULFUR CARRIER SUBUNIT"/>
    <property type="match status" value="1"/>
</dbReference>
<evidence type="ECO:0000313" key="5">
    <source>
        <dbReference type="EMBL" id="CAB4881397.1"/>
    </source>
</evidence>
<dbReference type="SUPFAM" id="SSF54285">
    <property type="entry name" value="MoaD/ThiS"/>
    <property type="match status" value="1"/>
</dbReference>
<evidence type="ECO:0000313" key="4">
    <source>
        <dbReference type="EMBL" id="CAB4793759.1"/>
    </source>
</evidence>
<organism evidence="4">
    <name type="scientific">freshwater metagenome</name>
    <dbReference type="NCBI Taxonomy" id="449393"/>
    <lineage>
        <taxon>unclassified sequences</taxon>
        <taxon>metagenomes</taxon>
        <taxon>ecological metagenomes</taxon>
    </lineage>
</organism>
<dbReference type="EMBL" id="CAEZZP010000016">
    <property type="protein sequence ID" value="CAB4765478.1"/>
    <property type="molecule type" value="Genomic_DNA"/>
</dbReference>
<reference evidence="4" key="1">
    <citation type="submission" date="2020-05" db="EMBL/GenBank/DDBJ databases">
        <authorList>
            <person name="Chiriac C."/>
            <person name="Salcher M."/>
            <person name="Ghai R."/>
            <person name="Kavagutti S V."/>
        </authorList>
    </citation>
    <scope>NUCLEOTIDE SEQUENCE</scope>
</reference>
<dbReference type="GO" id="GO:1990133">
    <property type="term" value="C:molybdopterin adenylyltransferase complex"/>
    <property type="evidence" value="ECO:0007669"/>
    <property type="project" value="TreeGrafter"/>
</dbReference>
<feature type="region of interest" description="Disordered" evidence="2">
    <location>
        <begin position="76"/>
        <end position="98"/>
    </location>
</feature>
<dbReference type="EMBL" id="CAFBLJ010000129">
    <property type="protein sequence ID" value="CAB4881397.1"/>
    <property type="molecule type" value="Genomic_DNA"/>
</dbReference>
<sequence length="98" mass="9981">MEGSAGTTHEGSAGTLGEVATLRLFAQAREVAGTSSDTVDGATVDEVIANAVVRYGQNFADLLPTCRIWLNGESVPASTSVSDKDEVAVLPPVSGGCQ</sequence>
<protein>
    <submittedName>
        <fullName evidence="4">Unannotated protein</fullName>
    </submittedName>
</protein>
<dbReference type="CDD" id="cd00754">
    <property type="entry name" value="Ubl_MoaD"/>
    <property type="match status" value="1"/>
</dbReference>
<dbReference type="AlphaFoldDB" id="A0A6J6XBS5"/>
<name>A0A6J6XBS5_9ZZZZ</name>
<gene>
    <name evidence="3" type="ORF">UFOPK2880_00438</name>
    <name evidence="4" type="ORF">UFOPK3004_00208</name>
    <name evidence="5" type="ORF">UFOPK3304_01679</name>
</gene>
<evidence type="ECO:0000256" key="1">
    <source>
        <dbReference type="ARBA" id="ARBA00022741"/>
    </source>
</evidence>
<accession>A0A6J6XBS5</accession>
<dbReference type="InterPro" id="IPR012675">
    <property type="entry name" value="Beta-grasp_dom_sf"/>
</dbReference>
<dbReference type="InterPro" id="IPR044672">
    <property type="entry name" value="MOCS2A"/>
</dbReference>
<dbReference type="NCBIfam" id="TIGR01687">
    <property type="entry name" value="moaD_arch"/>
    <property type="match status" value="1"/>
</dbReference>
<dbReference type="InterPro" id="IPR016155">
    <property type="entry name" value="Mopterin_synth/thiamin_S_b"/>
</dbReference>
<dbReference type="Pfam" id="PF02597">
    <property type="entry name" value="ThiS"/>
    <property type="match status" value="1"/>
</dbReference>
<dbReference type="EMBL" id="CAFAAL010000009">
    <property type="protein sequence ID" value="CAB4793759.1"/>
    <property type="molecule type" value="Genomic_DNA"/>
</dbReference>